<accession>K6Z3K5</accession>
<dbReference type="AlphaFoldDB" id="K6Z3K5"/>
<comment type="caution">
    <text evidence="1">The sequence shown here is derived from an EMBL/GenBank/DDBJ whole genome shotgun (WGS) entry which is preliminary data.</text>
</comment>
<evidence type="ECO:0000313" key="1">
    <source>
        <dbReference type="EMBL" id="GAC24952.1"/>
    </source>
</evidence>
<dbReference type="Proteomes" id="UP000006263">
    <property type="component" value="Unassembled WGS sequence"/>
</dbReference>
<proteinExistence type="predicted"/>
<evidence type="ECO:0000313" key="2">
    <source>
        <dbReference type="Proteomes" id="UP000006263"/>
    </source>
</evidence>
<reference evidence="1 2" key="1">
    <citation type="journal article" date="2017" name="Antonie Van Leeuwenhoek">
        <title>Rhizobium rhizosphaerae sp. nov., a novel species isolated from rice rhizosphere.</title>
        <authorList>
            <person name="Zhao J.J."/>
            <person name="Zhang J."/>
            <person name="Zhang R.J."/>
            <person name="Zhang C.W."/>
            <person name="Yin H.Q."/>
            <person name="Zhang X.X."/>
        </authorList>
    </citation>
    <scope>NUCLEOTIDE SEQUENCE [LARGE SCALE GENOMIC DNA]</scope>
    <source>
        <strain evidence="1 2">KMM 241</strain>
    </source>
</reference>
<gene>
    <name evidence="1" type="ORF">GMES_2658</name>
</gene>
<sequence>MFPFKYRERSAESAGVFPLGELFNGVGITRVGSEPIKTKKPVNLRQSIKGLFALLNMLNKTGS</sequence>
<organism evidence="1 2">
    <name type="scientific">Paraglaciecola mesophila KMM 241</name>
    <dbReference type="NCBI Taxonomy" id="1128912"/>
    <lineage>
        <taxon>Bacteria</taxon>
        <taxon>Pseudomonadati</taxon>
        <taxon>Pseudomonadota</taxon>
        <taxon>Gammaproteobacteria</taxon>
        <taxon>Alteromonadales</taxon>
        <taxon>Alteromonadaceae</taxon>
        <taxon>Paraglaciecola</taxon>
    </lineage>
</organism>
<name>K6Z3K5_9ALTE</name>
<dbReference type="EMBL" id="BAEP01000054">
    <property type="protein sequence ID" value="GAC24952.1"/>
    <property type="molecule type" value="Genomic_DNA"/>
</dbReference>
<protein>
    <submittedName>
        <fullName evidence="1">Uncharacterized protein</fullName>
    </submittedName>
</protein>